<proteinExistence type="predicted"/>
<evidence type="ECO:0000256" key="1">
    <source>
        <dbReference type="SAM" id="Phobius"/>
    </source>
</evidence>
<sequence length="39" mass="4270">MERWTAALKGFAYLVLALLAVTAGYVAVTAVRYWPAINV</sequence>
<feature type="transmembrane region" description="Helical" evidence="1">
    <location>
        <begin position="12"/>
        <end position="34"/>
    </location>
</feature>
<protein>
    <submittedName>
        <fullName evidence="2">Uncharacterized protein</fullName>
    </submittedName>
</protein>
<gene>
    <name evidence="2" type="ORF">IP92_01196</name>
</gene>
<evidence type="ECO:0000313" key="3">
    <source>
        <dbReference type="Proteomes" id="UP000315112"/>
    </source>
</evidence>
<keyword evidence="1" id="KW-1133">Transmembrane helix</keyword>
<evidence type="ECO:0000313" key="2">
    <source>
        <dbReference type="EMBL" id="TWI49972.1"/>
    </source>
</evidence>
<organism evidence="2 3">
    <name type="scientific">Pseudoduganella flava</name>
    <dbReference type="NCBI Taxonomy" id="871742"/>
    <lineage>
        <taxon>Bacteria</taxon>
        <taxon>Pseudomonadati</taxon>
        <taxon>Pseudomonadota</taxon>
        <taxon>Betaproteobacteria</taxon>
        <taxon>Burkholderiales</taxon>
        <taxon>Oxalobacteraceae</taxon>
        <taxon>Telluria group</taxon>
        <taxon>Pseudoduganella</taxon>
    </lineage>
</organism>
<dbReference type="EMBL" id="VLKW01000002">
    <property type="protein sequence ID" value="TWI49972.1"/>
    <property type="molecule type" value="Genomic_DNA"/>
</dbReference>
<reference evidence="2 3" key="1">
    <citation type="journal article" date="2015" name="Stand. Genomic Sci.">
        <title>Genomic Encyclopedia of Bacterial and Archaeal Type Strains, Phase III: the genomes of soil and plant-associated and newly described type strains.</title>
        <authorList>
            <person name="Whitman W.B."/>
            <person name="Woyke T."/>
            <person name="Klenk H.P."/>
            <person name="Zhou Y."/>
            <person name="Lilburn T.G."/>
            <person name="Beck B.J."/>
            <person name="De Vos P."/>
            <person name="Vandamme P."/>
            <person name="Eisen J.A."/>
            <person name="Garrity G."/>
            <person name="Hugenholtz P."/>
            <person name="Kyrpides N.C."/>
        </authorList>
    </citation>
    <scope>NUCLEOTIDE SEQUENCE [LARGE SCALE GENOMIC DNA]</scope>
    <source>
        <strain evidence="2 3">CGMCC 1.10685</strain>
    </source>
</reference>
<name>A0A562PZV1_9BURK</name>
<keyword evidence="1" id="KW-0472">Membrane</keyword>
<accession>A0A562PZV1</accession>
<dbReference type="AlphaFoldDB" id="A0A562PZV1"/>
<dbReference type="Proteomes" id="UP000315112">
    <property type="component" value="Unassembled WGS sequence"/>
</dbReference>
<comment type="caution">
    <text evidence="2">The sequence shown here is derived from an EMBL/GenBank/DDBJ whole genome shotgun (WGS) entry which is preliminary data.</text>
</comment>
<keyword evidence="1" id="KW-0812">Transmembrane</keyword>